<name>A0ABS3DTR5_9BACI</name>
<dbReference type="EMBL" id="JAEKJY010000001">
    <property type="protein sequence ID" value="MBN8234721.1"/>
    <property type="molecule type" value="Genomic_DNA"/>
</dbReference>
<reference evidence="1 2" key="1">
    <citation type="submission" date="2020-12" db="EMBL/GenBank/DDBJ databases">
        <title>Oil enriched cultivation method for isolating marine PHA-producing bacteria.</title>
        <authorList>
            <person name="Zheng W."/>
            <person name="Yu S."/>
            <person name="Huang Y."/>
        </authorList>
    </citation>
    <scope>NUCLEOTIDE SEQUENCE [LARGE SCALE GENOMIC DNA]</scope>
    <source>
        <strain evidence="1 2">SY-2-6</strain>
    </source>
</reference>
<gene>
    <name evidence="1" type="ORF">JF544_05645</name>
</gene>
<proteinExistence type="predicted"/>
<sequence>MDELLQQYADMFKVNFPIFSVVGMDEAEIKRLIEKAIDSNEHYEAVYEEKGDY</sequence>
<evidence type="ECO:0000313" key="2">
    <source>
        <dbReference type="Proteomes" id="UP000663970"/>
    </source>
</evidence>
<dbReference type="RefSeq" id="WP_206932826.1">
    <property type="nucleotide sequence ID" value="NZ_JAEKJY010000001.1"/>
</dbReference>
<organism evidence="1 2">
    <name type="scientific">Halobacillus kuroshimensis</name>
    <dbReference type="NCBI Taxonomy" id="302481"/>
    <lineage>
        <taxon>Bacteria</taxon>
        <taxon>Bacillati</taxon>
        <taxon>Bacillota</taxon>
        <taxon>Bacilli</taxon>
        <taxon>Bacillales</taxon>
        <taxon>Bacillaceae</taxon>
        <taxon>Halobacillus</taxon>
    </lineage>
</organism>
<dbReference type="Proteomes" id="UP000663970">
    <property type="component" value="Unassembled WGS sequence"/>
</dbReference>
<evidence type="ECO:0000313" key="1">
    <source>
        <dbReference type="EMBL" id="MBN8234721.1"/>
    </source>
</evidence>
<keyword evidence="2" id="KW-1185">Reference proteome</keyword>
<comment type="caution">
    <text evidence="1">The sequence shown here is derived from an EMBL/GenBank/DDBJ whole genome shotgun (WGS) entry which is preliminary data.</text>
</comment>
<protein>
    <submittedName>
        <fullName evidence="1">Uncharacterized protein</fullName>
    </submittedName>
</protein>
<accession>A0ABS3DTR5</accession>